<keyword evidence="10" id="KW-1185">Reference proteome</keyword>
<sequence length="472" mass="53604">MNTDGNIQTQSNKESFRDTLATIDAQGKRKWIFAQKPKGKFYNIRTYVSFFFFLLFVTLPFIQMNGRPLFMFNIPQAKFILFGKVFWPQDFFIFGIIMITFIVFIVLFTSAFGRLFCGWICPQTIFMEMLFRKLEYAIEGSAAKQKLMAAGPWTTEKIVRKTIKHVVFYLLAFIIANLFLAYIIGVEELWAMIKQPAANVGTIAALLVFSSVFYAVYAFFREQACTVVCPYGRLQGVLLDKNSMVVAYDYKRGEERKKIDKKEERTAGDCIDCFQCVKVCPTGIDIRNGTQMECVGCTACIDACDHMMESVGFKKGLIRYASENGIANHEKLHYTRRMKMYTGLLAVLLILLTTLLLSQKDVKATVMRTPGLLYQEKGQDSVSNLYNIKVVNKTMNDIPLTVKLEDGDGNVQVVGKNINVQKEGQGSGSFFITIPKKRIQQRKTVLNVGLYQGDKRIVVVKTSFLGPLYSNN</sequence>
<keyword evidence="7" id="KW-0812">Transmembrane</keyword>
<keyword evidence="2" id="KW-0004">4Fe-4S</keyword>
<dbReference type="GO" id="GO:0051539">
    <property type="term" value="F:4 iron, 4 sulfur cluster binding"/>
    <property type="evidence" value="ECO:0007669"/>
    <property type="project" value="UniProtKB-KW"/>
</dbReference>
<name>A0A7G5XJ98_9BACT</name>
<keyword evidence="7" id="KW-1133">Transmembrane helix</keyword>
<dbReference type="InterPro" id="IPR051684">
    <property type="entry name" value="Electron_Trans/Redox"/>
</dbReference>
<dbReference type="RefSeq" id="WP_182804706.1">
    <property type="nucleotide sequence ID" value="NZ_CP060007.1"/>
</dbReference>
<keyword evidence="6" id="KW-0411">Iron-sulfur</keyword>
<evidence type="ECO:0000313" key="10">
    <source>
        <dbReference type="Proteomes" id="UP000515344"/>
    </source>
</evidence>
<keyword evidence="7" id="KW-0472">Membrane</keyword>
<proteinExistence type="predicted"/>
<evidence type="ECO:0000256" key="4">
    <source>
        <dbReference type="ARBA" id="ARBA00022982"/>
    </source>
</evidence>
<feature type="transmembrane region" description="Helical" evidence="7">
    <location>
        <begin position="166"/>
        <end position="185"/>
    </location>
</feature>
<dbReference type="PROSITE" id="PS51379">
    <property type="entry name" value="4FE4S_FER_2"/>
    <property type="match status" value="1"/>
</dbReference>
<dbReference type="Pfam" id="PF12801">
    <property type="entry name" value="Fer4_5"/>
    <property type="match status" value="1"/>
</dbReference>
<evidence type="ECO:0000256" key="7">
    <source>
        <dbReference type="SAM" id="Phobius"/>
    </source>
</evidence>
<protein>
    <submittedName>
        <fullName evidence="9">Cytochrome c oxidase accessory protein CcoG</fullName>
    </submittedName>
</protein>
<keyword evidence="3" id="KW-0479">Metal-binding</keyword>
<dbReference type="GO" id="GO:0005886">
    <property type="term" value="C:plasma membrane"/>
    <property type="evidence" value="ECO:0007669"/>
    <property type="project" value="TreeGrafter"/>
</dbReference>
<dbReference type="InterPro" id="IPR009051">
    <property type="entry name" value="Helical_ferredxn"/>
</dbReference>
<feature type="transmembrane region" description="Helical" evidence="7">
    <location>
        <begin position="197"/>
        <end position="220"/>
    </location>
</feature>
<evidence type="ECO:0000256" key="5">
    <source>
        <dbReference type="ARBA" id="ARBA00023004"/>
    </source>
</evidence>
<keyword evidence="1" id="KW-0813">Transport</keyword>
<evidence type="ECO:0000259" key="8">
    <source>
        <dbReference type="PROSITE" id="PS51379"/>
    </source>
</evidence>
<dbReference type="InterPro" id="IPR013783">
    <property type="entry name" value="Ig-like_fold"/>
</dbReference>
<reference evidence="10" key="1">
    <citation type="submission" date="2020-08" db="EMBL/GenBank/DDBJ databases">
        <title>Lacibacter sp. S13-6-6 genome sequencing.</title>
        <authorList>
            <person name="Jin L."/>
        </authorList>
    </citation>
    <scope>NUCLEOTIDE SEQUENCE [LARGE SCALE GENOMIC DNA]</scope>
    <source>
        <strain evidence="10">S13-6-6</strain>
    </source>
</reference>
<evidence type="ECO:0000256" key="3">
    <source>
        <dbReference type="ARBA" id="ARBA00022723"/>
    </source>
</evidence>
<evidence type="ECO:0000256" key="2">
    <source>
        <dbReference type="ARBA" id="ARBA00022485"/>
    </source>
</evidence>
<dbReference type="InterPro" id="IPR014116">
    <property type="entry name" value="Cyt_c_oxidase_cbb3_FixG"/>
</dbReference>
<gene>
    <name evidence="9" type="primary">ccoG</name>
    <name evidence="9" type="ORF">H4075_04935</name>
</gene>
<feature type="transmembrane region" description="Helical" evidence="7">
    <location>
        <begin position="44"/>
        <end position="62"/>
    </location>
</feature>
<keyword evidence="4" id="KW-0249">Electron transport</keyword>
<dbReference type="InterPro" id="IPR032879">
    <property type="entry name" value="FixG_C"/>
</dbReference>
<keyword evidence="5" id="KW-0408">Iron</keyword>
<dbReference type="EMBL" id="CP060007">
    <property type="protein sequence ID" value="QNA45551.1"/>
    <property type="molecule type" value="Genomic_DNA"/>
</dbReference>
<accession>A0A7G5XJ98</accession>
<dbReference type="GO" id="GO:0046872">
    <property type="term" value="F:metal ion binding"/>
    <property type="evidence" value="ECO:0007669"/>
    <property type="project" value="UniProtKB-KW"/>
</dbReference>
<dbReference type="InterPro" id="IPR017900">
    <property type="entry name" value="4Fe4S_Fe_S_CS"/>
</dbReference>
<dbReference type="AlphaFoldDB" id="A0A7G5XJ98"/>
<evidence type="ECO:0000256" key="6">
    <source>
        <dbReference type="ARBA" id="ARBA00023014"/>
    </source>
</evidence>
<dbReference type="InterPro" id="IPR017896">
    <property type="entry name" value="4Fe4S_Fe-S-bd"/>
</dbReference>
<dbReference type="Gene3D" id="1.10.1060.10">
    <property type="entry name" value="Alpha-helical ferredoxin"/>
    <property type="match status" value="1"/>
</dbReference>
<dbReference type="KEGG" id="lacs:H4075_04935"/>
<dbReference type="Proteomes" id="UP000515344">
    <property type="component" value="Chromosome"/>
</dbReference>
<feature type="domain" description="4Fe-4S ferredoxin-type" evidence="8">
    <location>
        <begin position="261"/>
        <end position="289"/>
    </location>
</feature>
<evidence type="ECO:0000313" key="9">
    <source>
        <dbReference type="EMBL" id="QNA45551.1"/>
    </source>
</evidence>
<organism evidence="9 10">
    <name type="scientific">Lacibacter sediminis</name>
    <dbReference type="NCBI Taxonomy" id="2760713"/>
    <lineage>
        <taxon>Bacteria</taxon>
        <taxon>Pseudomonadati</taxon>
        <taxon>Bacteroidota</taxon>
        <taxon>Chitinophagia</taxon>
        <taxon>Chitinophagales</taxon>
        <taxon>Chitinophagaceae</taxon>
        <taxon>Lacibacter</taxon>
    </lineage>
</organism>
<feature type="transmembrane region" description="Helical" evidence="7">
    <location>
        <begin position="91"/>
        <end position="117"/>
    </location>
</feature>
<dbReference type="PANTHER" id="PTHR30176">
    <property type="entry name" value="FERREDOXIN-TYPE PROTEIN NAPH"/>
    <property type="match status" value="1"/>
</dbReference>
<dbReference type="Gene3D" id="2.60.40.10">
    <property type="entry name" value="Immunoglobulins"/>
    <property type="match status" value="1"/>
</dbReference>
<evidence type="ECO:0000256" key="1">
    <source>
        <dbReference type="ARBA" id="ARBA00022448"/>
    </source>
</evidence>
<dbReference type="Pfam" id="PF11614">
    <property type="entry name" value="FixG_C"/>
    <property type="match status" value="1"/>
</dbReference>
<feature type="transmembrane region" description="Helical" evidence="7">
    <location>
        <begin position="340"/>
        <end position="358"/>
    </location>
</feature>
<dbReference type="PANTHER" id="PTHR30176:SF3">
    <property type="entry name" value="FERREDOXIN-TYPE PROTEIN NAPH"/>
    <property type="match status" value="1"/>
</dbReference>
<dbReference type="NCBIfam" id="TIGR02745">
    <property type="entry name" value="ccoG_rdxA_fixG"/>
    <property type="match status" value="1"/>
</dbReference>
<dbReference type="SUPFAM" id="SSF54862">
    <property type="entry name" value="4Fe-4S ferredoxins"/>
    <property type="match status" value="1"/>
</dbReference>
<dbReference type="Pfam" id="PF13746">
    <property type="entry name" value="Fer4_18"/>
    <property type="match status" value="1"/>
</dbReference>
<dbReference type="PROSITE" id="PS00198">
    <property type="entry name" value="4FE4S_FER_1"/>
    <property type="match status" value="1"/>
</dbReference>